<dbReference type="EMBL" id="MUGW01000034">
    <property type="protein sequence ID" value="OXA87647.1"/>
    <property type="molecule type" value="Genomic_DNA"/>
</dbReference>
<name>A0A226H019_9FLAO</name>
<evidence type="ECO:0000313" key="1">
    <source>
        <dbReference type="EMBL" id="OXA87647.1"/>
    </source>
</evidence>
<organism evidence="1 2">
    <name type="scientific">Flavobacterium hercynium</name>
    <dbReference type="NCBI Taxonomy" id="387094"/>
    <lineage>
        <taxon>Bacteria</taxon>
        <taxon>Pseudomonadati</taxon>
        <taxon>Bacteroidota</taxon>
        <taxon>Flavobacteriia</taxon>
        <taxon>Flavobacteriales</taxon>
        <taxon>Flavobacteriaceae</taxon>
        <taxon>Flavobacterium</taxon>
    </lineage>
</organism>
<dbReference type="OrthoDB" id="1525350at2"/>
<gene>
    <name evidence="1" type="ORF">B0A66_16050</name>
</gene>
<dbReference type="AlphaFoldDB" id="A0A226H019"/>
<protein>
    <submittedName>
        <fullName evidence="1">Uncharacterized protein</fullName>
    </submittedName>
</protein>
<keyword evidence="2" id="KW-1185">Reference proteome</keyword>
<reference evidence="1 2" key="1">
    <citation type="submission" date="2016-11" db="EMBL/GenBank/DDBJ databases">
        <title>Whole genomes of Flavobacteriaceae.</title>
        <authorList>
            <person name="Stine C."/>
            <person name="Li C."/>
            <person name="Tadesse D."/>
        </authorList>
    </citation>
    <scope>NUCLEOTIDE SEQUENCE [LARGE SCALE GENOMIC DNA]</scope>
    <source>
        <strain evidence="1 2">DSM 18292</strain>
    </source>
</reference>
<dbReference type="Proteomes" id="UP000198345">
    <property type="component" value="Unassembled WGS sequence"/>
</dbReference>
<comment type="caution">
    <text evidence="1">The sequence shown here is derived from an EMBL/GenBank/DDBJ whole genome shotgun (WGS) entry which is preliminary data.</text>
</comment>
<dbReference type="RefSeq" id="WP_089050873.1">
    <property type="nucleotide sequence ID" value="NZ_FXTV01000003.1"/>
</dbReference>
<sequence>MTSIEIQKLSRTQKNYLKNLFNYKFESLFQLLFELFDSHKHGHKEIFEIEALLTEIGYNNLEEIPKSETEVMKTIIRSKLQEWGGKSDSEYLSYELMSQIQSKNIIVILDNIVIEHIENPIIINPNSVISFINNSKMDSITFTTL</sequence>
<evidence type="ECO:0000313" key="2">
    <source>
        <dbReference type="Proteomes" id="UP000198345"/>
    </source>
</evidence>
<proteinExistence type="predicted"/>
<accession>A0A226H019</accession>